<feature type="transmembrane region" description="Helical" evidence="5">
    <location>
        <begin position="72"/>
        <end position="95"/>
    </location>
</feature>
<keyword evidence="8" id="KW-1185">Reference proteome</keyword>
<dbReference type="Pfam" id="PF01284">
    <property type="entry name" value="MARVEL"/>
    <property type="match status" value="1"/>
</dbReference>
<dbReference type="GO" id="GO:0005886">
    <property type="term" value="C:plasma membrane"/>
    <property type="evidence" value="ECO:0007669"/>
    <property type="project" value="TreeGrafter"/>
</dbReference>
<dbReference type="STRING" id="97972.A0A2V1E9M5"/>
<evidence type="ECO:0000256" key="3">
    <source>
        <dbReference type="ARBA" id="ARBA00022989"/>
    </source>
</evidence>
<dbReference type="OrthoDB" id="2017497at2759"/>
<dbReference type="EMBL" id="KZ805311">
    <property type="protein sequence ID" value="PVI06030.1"/>
    <property type="molecule type" value="Genomic_DNA"/>
</dbReference>
<feature type="transmembrane region" description="Helical" evidence="5">
    <location>
        <begin position="42"/>
        <end position="65"/>
    </location>
</feature>
<evidence type="ECO:0000256" key="4">
    <source>
        <dbReference type="ARBA" id="ARBA00023136"/>
    </source>
</evidence>
<proteinExistence type="predicted"/>
<feature type="domain" description="MARVEL" evidence="6">
    <location>
        <begin position="7"/>
        <end position="168"/>
    </location>
</feature>
<dbReference type="InterPro" id="IPR052649">
    <property type="entry name" value="NCE102-like"/>
</dbReference>
<protein>
    <recommendedName>
        <fullName evidence="6">MARVEL domain-containing protein</fullName>
    </recommendedName>
</protein>
<evidence type="ECO:0000313" key="8">
    <source>
        <dbReference type="Proteomes" id="UP000244855"/>
    </source>
</evidence>
<organism evidence="7 8">
    <name type="scientific">Periconia macrospinosa</name>
    <dbReference type="NCBI Taxonomy" id="97972"/>
    <lineage>
        <taxon>Eukaryota</taxon>
        <taxon>Fungi</taxon>
        <taxon>Dikarya</taxon>
        <taxon>Ascomycota</taxon>
        <taxon>Pezizomycotina</taxon>
        <taxon>Dothideomycetes</taxon>
        <taxon>Pleosporomycetidae</taxon>
        <taxon>Pleosporales</taxon>
        <taxon>Massarineae</taxon>
        <taxon>Periconiaceae</taxon>
        <taxon>Periconia</taxon>
    </lineage>
</organism>
<name>A0A2V1E9M5_9PLEO</name>
<feature type="transmembrane region" description="Helical" evidence="5">
    <location>
        <begin position="151"/>
        <end position="172"/>
    </location>
</feature>
<dbReference type="InterPro" id="IPR008253">
    <property type="entry name" value="Marvel"/>
</dbReference>
<evidence type="ECO:0000256" key="1">
    <source>
        <dbReference type="ARBA" id="ARBA00004141"/>
    </source>
</evidence>
<gene>
    <name evidence="7" type="ORF">DM02DRAFT_610357</name>
</gene>
<evidence type="ECO:0000256" key="2">
    <source>
        <dbReference type="ARBA" id="ARBA00022692"/>
    </source>
</evidence>
<dbReference type="GO" id="GO:0032126">
    <property type="term" value="C:eisosome"/>
    <property type="evidence" value="ECO:0007669"/>
    <property type="project" value="TreeGrafter"/>
</dbReference>
<evidence type="ECO:0000256" key="5">
    <source>
        <dbReference type="SAM" id="Phobius"/>
    </source>
</evidence>
<accession>A0A2V1E9M5</accession>
<reference evidence="7 8" key="1">
    <citation type="journal article" date="2018" name="Sci. Rep.">
        <title>Comparative genomics provides insights into the lifestyle and reveals functional heterogeneity of dark septate endophytic fungi.</title>
        <authorList>
            <person name="Knapp D.G."/>
            <person name="Nemeth J.B."/>
            <person name="Barry K."/>
            <person name="Hainaut M."/>
            <person name="Henrissat B."/>
            <person name="Johnson J."/>
            <person name="Kuo A."/>
            <person name="Lim J.H.P."/>
            <person name="Lipzen A."/>
            <person name="Nolan M."/>
            <person name="Ohm R.A."/>
            <person name="Tamas L."/>
            <person name="Grigoriev I.V."/>
            <person name="Spatafora J.W."/>
            <person name="Nagy L.G."/>
            <person name="Kovacs G.M."/>
        </authorList>
    </citation>
    <scope>NUCLEOTIDE SEQUENCE [LARGE SCALE GENOMIC DNA]</scope>
    <source>
        <strain evidence="7 8">DSE2036</strain>
    </source>
</reference>
<keyword evidence="2 5" id="KW-0812">Transmembrane</keyword>
<dbReference type="GO" id="GO:0072659">
    <property type="term" value="P:protein localization to plasma membrane"/>
    <property type="evidence" value="ECO:0007669"/>
    <property type="project" value="TreeGrafter"/>
</dbReference>
<keyword evidence="3 5" id="KW-1133">Transmembrane helix</keyword>
<dbReference type="GO" id="GO:0070941">
    <property type="term" value="P:eisosome assembly"/>
    <property type="evidence" value="ECO:0007669"/>
    <property type="project" value="TreeGrafter"/>
</dbReference>
<dbReference type="PANTHER" id="PTHR28165:SF2">
    <property type="entry name" value="MARVEL DOMAIN-CONTAINING PROTEIN"/>
    <property type="match status" value="1"/>
</dbReference>
<dbReference type="PANTHER" id="PTHR28165">
    <property type="entry name" value="NON-CLASSICAL EXPORT PROTEIN 2-RELATED"/>
    <property type="match status" value="1"/>
</dbReference>
<evidence type="ECO:0000313" key="7">
    <source>
        <dbReference type="EMBL" id="PVI06030.1"/>
    </source>
</evidence>
<evidence type="ECO:0000259" key="6">
    <source>
        <dbReference type="Pfam" id="PF01284"/>
    </source>
</evidence>
<feature type="transmembrane region" description="Helical" evidence="5">
    <location>
        <begin position="12"/>
        <end position="30"/>
    </location>
</feature>
<dbReference type="AlphaFoldDB" id="A0A2V1E9M5"/>
<dbReference type="Proteomes" id="UP000244855">
    <property type="component" value="Unassembled WGS sequence"/>
</dbReference>
<keyword evidence="4 5" id="KW-0472">Membrane</keyword>
<sequence>MVSPIVNYAIRGFQAVFASVVLGLSVTLVRNQGPGLASPLSLRYAAFVGGFTLLAAFVGVAAEFLSALQGKVVFLLDGLVTLISISGGVLLAVLIGGANCGDASLLNRAKLFENDLFNGGCEGKGDNRKCWNGFGHGREKYLNSRCKESQATSVFMFFVVGLMFASMTMTFLRSKKGY</sequence>
<comment type="subcellular location">
    <subcellularLocation>
        <location evidence="1">Membrane</location>
        <topology evidence="1">Multi-pass membrane protein</topology>
    </subcellularLocation>
</comment>